<dbReference type="RefSeq" id="WP_184218782.1">
    <property type="nucleotide sequence ID" value="NZ_JACIIU010000001.1"/>
</dbReference>
<gene>
    <name evidence="1" type="ORF">FHS77_000237</name>
</gene>
<dbReference type="EMBL" id="JACIIU010000001">
    <property type="protein sequence ID" value="MBB6259729.1"/>
    <property type="molecule type" value="Genomic_DNA"/>
</dbReference>
<dbReference type="Pfam" id="PF09981">
    <property type="entry name" value="DUF2218"/>
    <property type="match status" value="1"/>
</dbReference>
<proteinExistence type="predicted"/>
<name>A0A841LVR8_9HYPH</name>
<accession>A0A841LVR8</accession>
<reference evidence="1 2" key="1">
    <citation type="submission" date="2020-08" db="EMBL/GenBank/DDBJ databases">
        <title>Genomic Encyclopedia of Type Strains, Phase IV (KMG-IV): sequencing the most valuable type-strain genomes for metagenomic binning, comparative biology and taxonomic classification.</title>
        <authorList>
            <person name="Goeker M."/>
        </authorList>
    </citation>
    <scope>NUCLEOTIDE SEQUENCE [LARGE SCALE GENOMIC DNA]</scope>
    <source>
        <strain evidence="1 2">DSM 22336</strain>
    </source>
</reference>
<protein>
    <recommendedName>
        <fullName evidence="3">DUF2218 domain-containing protein</fullName>
    </recommendedName>
</protein>
<keyword evidence="2" id="KW-1185">Reference proteome</keyword>
<sequence>MAISTVTVATKSASRYLQQLCKHWSHKFEVEFTPQDGRIVFTDGRIVTLKASDEVLDITAEAPAETQAQLEDVVAKHIIQFAFREELTFDWNRQA</sequence>
<dbReference type="PIRSF" id="PIRSF028291">
    <property type="entry name" value="UCP028291"/>
    <property type="match status" value="1"/>
</dbReference>
<evidence type="ECO:0008006" key="3">
    <source>
        <dbReference type="Google" id="ProtNLM"/>
    </source>
</evidence>
<dbReference type="Proteomes" id="UP000555393">
    <property type="component" value="Unassembled WGS sequence"/>
</dbReference>
<evidence type="ECO:0000313" key="2">
    <source>
        <dbReference type="Proteomes" id="UP000555393"/>
    </source>
</evidence>
<evidence type="ECO:0000313" key="1">
    <source>
        <dbReference type="EMBL" id="MBB6259729.1"/>
    </source>
</evidence>
<dbReference type="InterPro" id="IPR014543">
    <property type="entry name" value="UCP028291"/>
</dbReference>
<organism evidence="1 2">
    <name type="scientific">Paenochrobactrum gallinarii</name>
    <dbReference type="NCBI Taxonomy" id="643673"/>
    <lineage>
        <taxon>Bacteria</taxon>
        <taxon>Pseudomonadati</taxon>
        <taxon>Pseudomonadota</taxon>
        <taxon>Alphaproteobacteria</taxon>
        <taxon>Hyphomicrobiales</taxon>
        <taxon>Brucellaceae</taxon>
        <taxon>Paenochrobactrum</taxon>
    </lineage>
</organism>
<comment type="caution">
    <text evidence="1">The sequence shown here is derived from an EMBL/GenBank/DDBJ whole genome shotgun (WGS) entry which is preliminary data.</text>
</comment>
<dbReference type="AlphaFoldDB" id="A0A841LVR8"/>
<dbReference type="Gene3D" id="3.30.310.50">
    <property type="entry name" value="Alpha-D-phosphohexomutase, C-terminal domain"/>
    <property type="match status" value="1"/>
</dbReference>